<dbReference type="Pfam" id="PF06187">
    <property type="entry name" value="DUF993"/>
    <property type="match status" value="1"/>
</dbReference>
<dbReference type="Gene3D" id="3.20.20.70">
    <property type="entry name" value="Aldolase class I"/>
    <property type="match status" value="1"/>
</dbReference>
<organism evidence="1 2">
    <name type="scientific">Georgenia thermotolerans</name>
    <dbReference type="NCBI Taxonomy" id="527326"/>
    <lineage>
        <taxon>Bacteria</taxon>
        <taxon>Bacillati</taxon>
        <taxon>Actinomycetota</taxon>
        <taxon>Actinomycetes</taxon>
        <taxon>Micrococcales</taxon>
        <taxon>Bogoriellaceae</taxon>
        <taxon>Georgenia</taxon>
    </lineage>
</organism>
<dbReference type="InterPro" id="IPR009334">
    <property type="entry name" value="DUF993"/>
</dbReference>
<protein>
    <submittedName>
        <fullName evidence="1">DUF993 family protein</fullName>
    </submittedName>
</protein>
<dbReference type="AlphaFoldDB" id="A0A7J5USL6"/>
<comment type="caution">
    <text evidence="1">The sequence shown here is derived from an EMBL/GenBank/DDBJ whole genome shotgun (WGS) entry which is preliminary data.</text>
</comment>
<dbReference type="Proteomes" id="UP000451860">
    <property type="component" value="Unassembled WGS sequence"/>
</dbReference>
<evidence type="ECO:0000313" key="2">
    <source>
        <dbReference type="Proteomes" id="UP000451860"/>
    </source>
</evidence>
<dbReference type="SUPFAM" id="SSF51569">
    <property type="entry name" value="Aldolase"/>
    <property type="match status" value="1"/>
</dbReference>
<reference evidence="1 2" key="1">
    <citation type="submission" date="2019-10" db="EMBL/GenBank/DDBJ databases">
        <title>Georgenia wutianyii sp. nov. and Georgenia yuyongxinii sp. nov. isolated from plateau pika (Ochotona curzoniae) in the Qinghai-Tibet plateau of China.</title>
        <authorList>
            <person name="Tian Z."/>
        </authorList>
    </citation>
    <scope>NUCLEOTIDE SEQUENCE [LARGE SCALE GENOMIC DNA]</scope>
    <source>
        <strain evidence="1 2">DSM 21501</strain>
    </source>
</reference>
<dbReference type="OrthoDB" id="9805272at2"/>
<name>A0A7J5USL6_9MICO</name>
<accession>A0A7J5USL6</accession>
<dbReference type="InterPro" id="IPR013785">
    <property type="entry name" value="Aldolase_TIM"/>
</dbReference>
<sequence length="387" mass="40741">MALPRPDGTLAEVELLPAPEGAERGAPPRSRVAYAAAHVVADPLTSATPAAPGQVDWPATLAVRERVWATGLGVAEAMDTAQRGMGITWPDVQTLVEASLARCTELYGSPDGRVVVGVATDQLTGPADLAAVTDAYLEQLDFVESRGGTAVLMCSRELARAARGPEDYAAVYGTVLASARRPVVLHWLGAAFDAQLRGYWGGGSLDAATEVVRAVIADSAGKVAGIKMSLLDADREIAMRRALPDGVRVLTGDDYNYLDLIAGDEQGHSDALLGAFALCAPTAAAALRRLDVGDEAGYRELLGPTVELSRHVFAAPTSYYKTGVAFVSYLQGYQGHPRMLGGLEAGRSVLHLARLVELAGQARILVDPERTAHVVRRWLAALGIEGA</sequence>
<evidence type="ECO:0000313" key="1">
    <source>
        <dbReference type="EMBL" id="KAE8764823.1"/>
    </source>
</evidence>
<proteinExistence type="predicted"/>
<dbReference type="EMBL" id="WHJE01000022">
    <property type="protein sequence ID" value="KAE8764823.1"/>
    <property type="molecule type" value="Genomic_DNA"/>
</dbReference>
<keyword evidence="2" id="KW-1185">Reference proteome</keyword>
<gene>
    <name evidence="1" type="ORF">GB883_07065</name>
</gene>